<dbReference type="EMBL" id="QEXO01000001">
    <property type="protein sequence ID" value="PWE15261.1"/>
    <property type="molecule type" value="Genomic_DNA"/>
</dbReference>
<dbReference type="STRING" id="511.UZ73_04330"/>
<evidence type="ECO:0000256" key="1">
    <source>
        <dbReference type="SAM" id="SignalP"/>
    </source>
</evidence>
<name>A0A2U2BML8_ALCFA</name>
<reference evidence="2 3" key="2">
    <citation type="submission" date="2018-05" db="EMBL/GenBank/DDBJ databases">
        <authorList>
            <person name="Lanie J.A."/>
            <person name="Ng W.-L."/>
            <person name="Kazmierczak K.M."/>
            <person name="Andrzejewski T.M."/>
            <person name="Davidsen T.M."/>
            <person name="Wayne K.J."/>
            <person name="Tettelin H."/>
            <person name="Glass J.I."/>
            <person name="Rusch D."/>
            <person name="Podicherti R."/>
            <person name="Tsui H.-C.T."/>
            <person name="Winkler M.E."/>
        </authorList>
    </citation>
    <scope>NUCLEOTIDE SEQUENCE [LARGE SCALE GENOMIC DNA]</scope>
    <source>
        <strain evidence="2 3">YBY</strain>
    </source>
</reference>
<accession>A0A2U2BML8</accession>
<gene>
    <name evidence="2" type="ORF">DF183_00525</name>
</gene>
<sequence>MRFTFSGAAILAALVLSACQATAPVHNTQDVSASSKEDKCYQEFAALKELDPPAYEKYRQQMQTIDENFGIYKNNEALIDENASEIMLTEVNKMLSLVCVRINNAVYSSMMDRVQSLNKL</sequence>
<feature type="chain" id="PRO_5015613232" description="Lipoprotein" evidence="1">
    <location>
        <begin position="24"/>
        <end position="120"/>
    </location>
</feature>
<keyword evidence="1" id="KW-0732">Signal</keyword>
<evidence type="ECO:0000313" key="2">
    <source>
        <dbReference type="EMBL" id="PWE15261.1"/>
    </source>
</evidence>
<feature type="signal peptide" evidence="1">
    <location>
        <begin position="1"/>
        <end position="23"/>
    </location>
</feature>
<dbReference type="Proteomes" id="UP000245216">
    <property type="component" value="Unassembled WGS sequence"/>
</dbReference>
<reference evidence="2 3" key="1">
    <citation type="submission" date="2018-05" db="EMBL/GenBank/DDBJ databases">
        <title>Genome Sequence of an Efficient Indole-Degrading Bacterium, Alcaligenes sp.YBY.</title>
        <authorList>
            <person name="Yang B."/>
        </authorList>
    </citation>
    <scope>NUCLEOTIDE SEQUENCE [LARGE SCALE GENOMIC DNA]</scope>
    <source>
        <strain evidence="2 3">YBY</strain>
    </source>
</reference>
<evidence type="ECO:0008006" key="4">
    <source>
        <dbReference type="Google" id="ProtNLM"/>
    </source>
</evidence>
<evidence type="ECO:0000313" key="3">
    <source>
        <dbReference type="Proteomes" id="UP000245216"/>
    </source>
</evidence>
<protein>
    <recommendedName>
        <fullName evidence="4">Lipoprotein</fullName>
    </recommendedName>
</protein>
<dbReference type="AlphaFoldDB" id="A0A2U2BML8"/>
<proteinExistence type="predicted"/>
<dbReference type="PROSITE" id="PS51257">
    <property type="entry name" value="PROKAR_LIPOPROTEIN"/>
    <property type="match status" value="1"/>
</dbReference>
<comment type="caution">
    <text evidence="2">The sequence shown here is derived from an EMBL/GenBank/DDBJ whole genome shotgun (WGS) entry which is preliminary data.</text>
</comment>
<organism evidence="2 3">
    <name type="scientific">Alcaligenes faecalis</name>
    <dbReference type="NCBI Taxonomy" id="511"/>
    <lineage>
        <taxon>Bacteria</taxon>
        <taxon>Pseudomonadati</taxon>
        <taxon>Pseudomonadota</taxon>
        <taxon>Betaproteobacteria</taxon>
        <taxon>Burkholderiales</taxon>
        <taxon>Alcaligenaceae</taxon>
        <taxon>Alcaligenes</taxon>
    </lineage>
</organism>
<dbReference type="RefSeq" id="WP_109088169.1">
    <property type="nucleotide sequence ID" value="NZ_QEXO01000001.1"/>
</dbReference>